<evidence type="ECO:0000313" key="2">
    <source>
        <dbReference type="EMBL" id="KAK2099391.1"/>
    </source>
</evidence>
<feature type="region of interest" description="Disordered" evidence="1">
    <location>
        <begin position="1"/>
        <end position="39"/>
    </location>
</feature>
<feature type="region of interest" description="Disordered" evidence="1">
    <location>
        <begin position="81"/>
        <end position="114"/>
    </location>
</feature>
<name>A0ABQ9UQM6_SAGOE</name>
<comment type="caution">
    <text evidence="2">The sequence shown here is derived from an EMBL/GenBank/DDBJ whole genome shotgun (WGS) entry which is preliminary data.</text>
</comment>
<reference evidence="2 3" key="1">
    <citation type="submission" date="2023-05" db="EMBL/GenBank/DDBJ databases">
        <title>B98-5 Cell Line De Novo Hybrid Assembly: An Optical Mapping Approach.</title>
        <authorList>
            <person name="Kananen K."/>
            <person name="Auerbach J.A."/>
            <person name="Kautto E."/>
            <person name="Blachly J.S."/>
        </authorList>
    </citation>
    <scope>NUCLEOTIDE SEQUENCE [LARGE SCALE GENOMIC DNA]</scope>
    <source>
        <strain evidence="2">B95-8</strain>
        <tissue evidence="2">Cell line</tissue>
    </source>
</reference>
<protein>
    <submittedName>
        <fullName evidence="2">Uncharacterized protein</fullName>
    </submittedName>
</protein>
<gene>
    <name evidence="2" type="ORF">P7K49_020739</name>
</gene>
<evidence type="ECO:0000256" key="1">
    <source>
        <dbReference type="SAM" id="MobiDB-lite"/>
    </source>
</evidence>
<dbReference type="Proteomes" id="UP001266305">
    <property type="component" value="Unassembled WGS sequence"/>
</dbReference>
<sequence length="114" mass="12597">MDRLADDGQPESLTESHSDPGFYLCGLSAPEPSSTHRWKPETLRTADLTGRCHPHQNDVINSFTQKKVGILREQDTECVGFDGQGGRMWEAPPTSSPEPHTPSRVLLGIQTRVT</sequence>
<proteinExistence type="predicted"/>
<evidence type="ECO:0000313" key="3">
    <source>
        <dbReference type="Proteomes" id="UP001266305"/>
    </source>
</evidence>
<accession>A0ABQ9UQM6</accession>
<organism evidence="2 3">
    <name type="scientific">Saguinus oedipus</name>
    <name type="common">Cotton-top tamarin</name>
    <name type="synonym">Oedipomidas oedipus</name>
    <dbReference type="NCBI Taxonomy" id="9490"/>
    <lineage>
        <taxon>Eukaryota</taxon>
        <taxon>Metazoa</taxon>
        <taxon>Chordata</taxon>
        <taxon>Craniata</taxon>
        <taxon>Vertebrata</taxon>
        <taxon>Euteleostomi</taxon>
        <taxon>Mammalia</taxon>
        <taxon>Eutheria</taxon>
        <taxon>Euarchontoglires</taxon>
        <taxon>Primates</taxon>
        <taxon>Haplorrhini</taxon>
        <taxon>Platyrrhini</taxon>
        <taxon>Cebidae</taxon>
        <taxon>Callitrichinae</taxon>
        <taxon>Saguinus</taxon>
    </lineage>
</organism>
<dbReference type="EMBL" id="JASSZA010000010">
    <property type="protein sequence ID" value="KAK2099391.1"/>
    <property type="molecule type" value="Genomic_DNA"/>
</dbReference>
<keyword evidence="3" id="KW-1185">Reference proteome</keyword>